<feature type="transmembrane region" description="Helical" evidence="1">
    <location>
        <begin position="61"/>
        <end position="84"/>
    </location>
</feature>
<dbReference type="KEGG" id="lnu:N7U66_03870"/>
<protein>
    <submittedName>
        <fullName evidence="3">PH domain-containing protein</fullName>
    </submittedName>
</protein>
<dbReference type="AlphaFoldDB" id="A0A9E8MYE3"/>
<dbReference type="EMBL" id="CP113088">
    <property type="protein sequence ID" value="WAC02802.1"/>
    <property type="molecule type" value="Genomic_DNA"/>
</dbReference>
<keyword evidence="1" id="KW-0812">Transmembrane</keyword>
<organism evidence="3 4">
    <name type="scientific">Lacinutrix neustonica</name>
    <dbReference type="NCBI Taxonomy" id="2980107"/>
    <lineage>
        <taxon>Bacteria</taxon>
        <taxon>Pseudomonadati</taxon>
        <taxon>Bacteroidota</taxon>
        <taxon>Flavobacteriia</taxon>
        <taxon>Flavobacteriales</taxon>
        <taxon>Flavobacteriaceae</taxon>
        <taxon>Lacinutrix</taxon>
    </lineage>
</organism>
<feature type="transmembrane region" description="Helical" evidence="1">
    <location>
        <begin position="27"/>
        <end position="49"/>
    </location>
</feature>
<feature type="domain" description="YdbS-like PH" evidence="2">
    <location>
        <begin position="86"/>
        <end position="159"/>
    </location>
</feature>
<dbReference type="RefSeq" id="WP_267677401.1">
    <property type="nucleotide sequence ID" value="NZ_CP113088.1"/>
</dbReference>
<dbReference type="Pfam" id="PF03703">
    <property type="entry name" value="bPH_2"/>
    <property type="match status" value="1"/>
</dbReference>
<evidence type="ECO:0000313" key="3">
    <source>
        <dbReference type="EMBL" id="WAC02802.1"/>
    </source>
</evidence>
<keyword evidence="4" id="KW-1185">Reference proteome</keyword>
<dbReference type="Proteomes" id="UP001164705">
    <property type="component" value="Chromosome"/>
</dbReference>
<keyword evidence="1" id="KW-0472">Membrane</keyword>
<proteinExistence type="predicted"/>
<evidence type="ECO:0000313" key="4">
    <source>
        <dbReference type="Proteomes" id="UP001164705"/>
    </source>
</evidence>
<accession>A0A9E8MYE3</accession>
<dbReference type="InterPro" id="IPR005182">
    <property type="entry name" value="YdbS-like_PH"/>
</dbReference>
<keyword evidence="1" id="KW-1133">Transmembrane helix</keyword>
<evidence type="ECO:0000259" key="2">
    <source>
        <dbReference type="Pfam" id="PF03703"/>
    </source>
</evidence>
<dbReference type="PANTHER" id="PTHR34473:SF2">
    <property type="entry name" value="UPF0699 TRANSMEMBRANE PROTEIN YDBT"/>
    <property type="match status" value="1"/>
</dbReference>
<dbReference type="PANTHER" id="PTHR34473">
    <property type="entry name" value="UPF0699 TRANSMEMBRANE PROTEIN YDBS"/>
    <property type="match status" value="1"/>
</dbReference>
<evidence type="ECO:0000256" key="1">
    <source>
        <dbReference type="SAM" id="Phobius"/>
    </source>
</evidence>
<name>A0A9E8MYE3_9FLAO</name>
<reference evidence="3" key="1">
    <citation type="submission" date="2022-11" db="EMBL/GenBank/DDBJ databases">
        <title>Lacinutrix neustonica HL-RS19T sp. nov., isolated from the surface microlayer sample of brackish Lake Shihwa.</title>
        <authorList>
            <person name="Choi J.Y."/>
            <person name="Hwang C.Y."/>
        </authorList>
    </citation>
    <scope>NUCLEOTIDE SEQUENCE</scope>
    <source>
        <strain evidence="3">HL-RS19</strain>
    </source>
</reference>
<sequence length="171" mass="19404">MFTNSEIKIENLPKAEAVSLNPISKSYLYIISINIAIQYSVLFGLLILAHVFIKKEWVSSAFYYAITVLLLLFVFQCVISYLSFKKRGYALRTQDIIYAKGWLNHQRTTVPFIRIQHLETKQSFIAKKLKLASLYVYTAGESGGDLSISGLPIDEAINIHSLLTSKINEHV</sequence>
<gene>
    <name evidence="3" type="ORF">N7U66_03870</name>
</gene>